<comment type="caution">
    <text evidence="1">The sequence shown here is derived from an EMBL/GenBank/DDBJ whole genome shotgun (WGS) entry which is preliminary data.</text>
</comment>
<protein>
    <submittedName>
        <fullName evidence="1">RimJ/RimL family protein N-acetyltransferase</fullName>
    </submittedName>
</protein>
<sequence length="182" mass="20594">MGRRIILNTERLTLTTWLPSDFEDLAALHADALTMRFIGYGRPDTRDEAQSRLDGYLDEQRTRGWTKWRVENRAGDMIGRAGFGEFGSSRELAYAFRRDQWGRGFATEVASALVDWHFEYPAFDLSSRGLCAHVEAGHRASMRVLEKVGFDFVDMREYKGVTCAFFQFPVVALPGPAGKSDA</sequence>
<dbReference type="InterPro" id="IPR000182">
    <property type="entry name" value="GNAT_dom"/>
</dbReference>
<name>A0A652YUM3_NOCGL</name>
<evidence type="ECO:0000313" key="1">
    <source>
        <dbReference type="EMBL" id="TYQ06770.1"/>
    </source>
</evidence>
<dbReference type="InterPro" id="IPR016181">
    <property type="entry name" value="Acyl_CoA_acyltransferase"/>
</dbReference>
<dbReference type="AlphaFoldDB" id="A0A652YUM3"/>
<proteinExistence type="predicted"/>
<dbReference type="PANTHER" id="PTHR43792">
    <property type="entry name" value="GNAT FAMILY, PUTATIVE (AFU_ORTHOLOGUE AFUA_3G00765)-RELATED-RELATED"/>
    <property type="match status" value="1"/>
</dbReference>
<keyword evidence="1" id="KW-0808">Transferase</keyword>
<accession>A0A652YUM3</accession>
<reference evidence="1" key="1">
    <citation type="submission" date="2019-07" db="EMBL/GenBank/DDBJ databases">
        <title>Genomic Encyclopedia of Type Strains, Phase IV (KMG-IV): sequencing the most valuable type-strain genomes for metagenomic binning, comparative biology and taxonomic classification.</title>
        <authorList>
            <person name="Goeker M."/>
        </authorList>
    </citation>
    <scope>NUCLEOTIDE SEQUENCE</scope>
    <source>
        <strain evidence="1">DSM 44596</strain>
    </source>
</reference>
<dbReference type="SUPFAM" id="SSF55729">
    <property type="entry name" value="Acyl-CoA N-acyltransferases (Nat)"/>
    <property type="match status" value="1"/>
</dbReference>
<dbReference type="PANTHER" id="PTHR43792:SF1">
    <property type="entry name" value="N-ACETYLTRANSFERASE DOMAIN-CONTAINING PROTEIN"/>
    <property type="match status" value="1"/>
</dbReference>
<dbReference type="Pfam" id="PF13302">
    <property type="entry name" value="Acetyltransf_3"/>
    <property type="match status" value="1"/>
</dbReference>
<organism evidence="1">
    <name type="scientific">Nocardia globerula</name>
    <dbReference type="NCBI Taxonomy" id="1818"/>
    <lineage>
        <taxon>Bacteria</taxon>
        <taxon>Bacillati</taxon>
        <taxon>Actinomycetota</taxon>
        <taxon>Actinomycetes</taxon>
        <taxon>Mycobacteriales</taxon>
        <taxon>Nocardiaceae</taxon>
        <taxon>Nocardia</taxon>
    </lineage>
</organism>
<dbReference type="GO" id="GO:0016747">
    <property type="term" value="F:acyltransferase activity, transferring groups other than amino-acyl groups"/>
    <property type="evidence" value="ECO:0007669"/>
    <property type="project" value="InterPro"/>
</dbReference>
<dbReference type="InterPro" id="IPR051531">
    <property type="entry name" value="N-acetyltransferase"/>
</dbReference>
<gene>
    <name evidence="1" type="ORF">FNL38_102914</name>
</gene>
<dbReference type="EMBL" id="VNIQ01000002">
    <property type="protein sequence ID" value="TYQ06770.1"/>
    <property type="molecule type" value="Genomic_DNA"/>
</dbReference>
<dbReference type="Gene3D" id="3.40.630.30">
    <property type="match status" value="1"/>
</dbReference>
<dbReference type="PROSITE" id="PS51186">
    <property type="entry name" value="GNAT"/>
    <property type="match status" value="1"/>
</dbReference>